<organism evidence="3 4">
    <name type="scientific">Undibacterium nitidum</name>
    <dbReference type="NCBI Taxonomy" id="2762298"/>
    <lineage>
        <taxon>Bacteria</taxon>
        <taxon>Pseudomonadati</taxon>
        <taxon>Pseudomonadota</taxon>
        <taxon>Betaproteobacteria</taxon>
        <taxon>Burkholderiales</taxon>
        <taxon>Oxalobacteraceae</taxon>
        <taxon>Undibacterium</taxon>
    </lineage>
</organism>
<keyword evidence="4" id="KW-1185">Reference proteome</keyword>
<dbReference type="AlphaFoldDB" id="A0A923HPR3"/>
<sequence length="114" mass="11961">MAISALNSGISGMRAFESALESSAHNVANASTSNFQPQVNSFQEGVNGGVIVNISQASKALSAQVNGETSNQASGTDLSTEITNSIQYKFGFQMAAKLVKTSDEILDTLINMKK</sequence>
<dbReference type="InterPro" id="IPR010930">
    <property type="entry name" value="Flg_bb/hook_C_dom"/>
</dbReference>
<dbReference type="GO" id="GO:0044780">
    <property type="term" value="P:bacterial-type flagellum assembly"/>
    <property type="evidence" value="ECO:0007669"/>
    <property type="project" value="InterPro"/>
</dbReference>
<evidence type="ECO:0000256" key="1">
    <source>
        <dbReference type="ARBA" id="ARBA00009677"/>
    </source>
</evidence>
<feature type="domain" description="Flagellar basal-body/hook protein C-terminal" evidence="2">
    <location>
        <begin position="73"/>
        <end position="112"/>
    </location>
</feature>
<evidence type="ECO:0000313" key="4">
    <source>
        <dbReference type="Proteomes" id="UP000627446"/>
    </source>
</evidence>
<comment type="similarity">
    <text evidence="1">Belongs to the flagella basal body rod proteins family.</text>
</comment>
<evidence type="ECO:0000259" key="2">
    <source>
        <dbReference type="Pfam" id="PF06429"/>
    </source>
</evidence>
<dbReference type="Pfam" id="PF06429">
    <property type="entry name" value="Flg_bbr_C"/>
    <property type="match status" value="1"/>
</dbReference>
<name>A0A923HPR3_9BURK</name>
<dbReference type="Proteomes" id="UP000627446">
    <property type="component" value="Unassembled WGS sequence"/>
</dbReference>
<dbReference type="PANTHER" id="PTHR30033">
    <property type="entry name" value="FLAGELLAR HOOK-ASSOCIATED PROTEIN 1"/>
    <property type="match status" value="1"/>
</dbReference>
<dbReference type="EMBL" id="JACOFZ010000001">
    <property type="protein sequence ID" value="MBC3880207.1"/>
    <property type="molecule type" value="Genomic_DNA"/>
</dbReference>
<proteinExistence type="inferred from homology"/>
<accession>A0A923HPR3</accession>
<reference evidence="3" key="1">
    <citation type="submission" date="2020-08" db="EMBL/GenBank/DDBJ databases">
        <title>Novel species isolated from subtropical streams in China.</title>
        <authorList>
            <person name="Lu H."/>
        </authorList>
    </citation>
    <scope>NUCLEOTIDE SEQUENCE</scope>
    <source>
        <strain evidence="3">LX22W</strain>
    </source>
</reference>
<dbReference type="GO" id="GO:0009424">
    <property type="term" value="C:bacterial-type flagellum hook"/>
    <property type="evidence" value="ECO:0007669"/>
    <property type="project" value="InterPro"/>
</dbReference>
<dbReference type="InterPro" id="IPR002371">
    <property type="entry name" value="FlgK"/>
</dbReference>
<protein>
    <recommendedName>
        <fullName evidence="2">Flagellar basal-body/hook protein C-terminal domain-containing protein</fullName>
    </recommendedName>
</protein>
<dbReference type="GO" id="GO:0005198">
    <property type="term" value="F:structural molecule activity"/>
    <property type="evidence" value="ECO:0007669"/>
    <property type="project" value="InterPro"/>
</dbReference>
<gene>
    <name evidence="3" type="ORF">H8K36_02350</name>
</gene>
<dbReference type="RefSeq" id="WP_186915264.1">
    <property type="nucleotide sequence ID" value="NZ_JACOFZ010000001.1"/>
</dbReference>
<evidence type="ECO:0000313" key="3">
    <source>
        <dbReference type="EMBL" id="MBC3880207.1"/>
    </source>
</evidence>
<comment type="caution">
    <text evidence="3">The sequence shown here is derived from an EMBL/GenBank/DDBJ whole genome shotgun (WGS) entry which is preliminary data.</text>
</comment>
<dbReference type="PANTHER" id="PTHR30033:SF2">
    <property type="entry name" value="FLAGELLAR HOOK PROTEIN"/>
    <property type="match status" value="1"/>
</dbReference>